<evidence type="ECO:0000256" key="1">
    <source>
        <dbReference type="ARBA" id="ARBA00004496"/>
    </source>
</evidence>
<dbReference type="InterPro" id="IPR050644">
    <property type="entry name" value="PG_Glycine_Bridge_Synth"/>
</dbReference>
<dbReference type="InterPro" id="IPR016181">
    <property type="entry name" value="Acyl_CoA_acyltransferase"/>
</dbReference>
<keyword evidence="6" id="KW-0012">Acyltransferase</keyword>
<evidence type="ECO:0000256" key="4">
    <source>
        <dbReference type="ARBA" id="ARBA00022960"/>
    </source>
</evidence>
<feature type="domain" description="N-acetyltransferase" evidence="12">
    <location>
        <begin position="177"/>
        <end position="329"/>
    </location>
</feature>
<reference evidence="13 14" key="1">
    <citation type="submission" date="2021-06" db="EMBL/GenBank/DDBJ databases">
        <title>Bacillus sp. RD4P76, an endophyte from a halophyte.</title>
        <authorList>
            <person name="Sun J.-Q."/>
        </authorList>
    </citation>
    <scope>NUCLEOTIDE SEQUENCE [LARGE SCALE GENOMIC DNA]</scope>
    <source>
        <strain evidence="13 14">JCM 17098</strain>
    </source>
</reference>
<dbReference type="InterPro" id="IPR003447">
    <property type="entry name" value="FEMABX"/>
</dbReference>
<comment type="similarity">
    <text evidence="2">Belongs to the FemABX family.</text>
</comment>
<protein>
    <recommendedName>
        <fullName evidence="9">Lipid II:glycine glycyltransferase</fullName>
        <ecNumber evidence="8">2.3.2.16</ecNumber>
    </recommendedName>
    <alternativeName>
        <fullName evidence="10">Factor essential for expression of methicillin resistance X</fullName>
    </alternativeName>
</protein>
<comment type="subcellular location">
    <subcellularLocation>
        <location evidence="1">Cytoplasm</location>
    </subcellularLocation>
</comment>
<dbReference type="PANTHER" id="PTHR36174:SF1">
    <property type="entry name" value="LIPID II:GLYCINE GLYCYLTRANSFERASE"/>
    <property type="match status" value="1"/>
</dbReference>
<sequence>MQVITHHEKEKWNEIVKSFSNWDVYYLCEYAESFMLHGDGTPYLFYFKDGSSRLCYVVLLNDIAEISAYKGHIKTGVYFDITTPYGYGGPIVEGEFKKRNQAKFLTELSQYCRENNIITQFLRFHPLFQNQVYMDSICEIFPIKDTITMDTISSDTIQKNLHSKNQNMIRKAKKVGVEIKQDNGERLDDFIRIYESTMDNNKASEYYYFSSDYYEFLRKEMSENVSFFYACKEEEIIGASIFLYNDQYMHYHLSGTQKEFREFASMNLLLYEAALWAEKKGIKQFHLGGGVSATDSLFKFKKQFNKNGYKHFYIGRNIFDEQVYNHLLQIRKMIDPKFNINNDKLIQYRKD</sequence>
<organism evidence="13 14">
    <name type="scientific">Evansella alkalicola</name>
    <dbReference type="NCBI Taxonomy" id="745819"/>
    <lineage>
        <taxon>Bacteria</taxon>
        <taxon>Bacillati</taxon>
        <taxon>Bacillota</taxon>
        <taxon>Bacilli</taxon>
        <taxon>Bacillales</taxon>
        <taxon>Bacillaceae</taxon>
        <taxon>Evansella</taxon>
    </lineage>
</organism>
<dbReference type="RefSeq" id="WP_176371253.1">
    <property type="nucleotide sequence ID" value="NZ_JAHQCR010000077.1"/>
</dbReference>
<dbReference type="Proteomes" id="UP000790580">
    <property type="component" value="Unassembled WGS sequence"/>
</dbReference>
<evidence type="ECO:0000256" key="11">
    <source>
        <dbReference type="ARBA" id="ARBA00048654"/>
    </source>
</evidence>
<keyword evidence="7" id="KW-0961">Cell wall biogenesis/degradation</keyword>
<keyword evidence="4" id="KW-0133">Cell shape</keyword>
<keyword evidence="14" id="KW-1185">Reference proteome</keyword>
<dbReference type="InterPro" id="IPR000182">
    <property type="entry name" value="GNAT_dom"/>
</dbReference>
<dbReference type="PANTHER" id="PTHR36174">
    <property type="entry name" value="LIPID II:GLYCINE GLYCYLTRANSFERASE"/>
    <property type="match status" value="1"/>
</dbReference>
<evidence type="ECO:0000313" key="14">
    <source>
        <dbReference type="Proteomes" id="UP000790580"/>
    </source>
</evidence>
<comment type="caution">
    <text evidence="13">The sequence shown here is derived from an EMBL/GenBank/DDBJ whole genome shotgun (WGS) entry which is preliminary data.</text>
</comment>
<evidence type="ECO:0000256" key="8">
    <source>
        <dbReference type="ARBA" id="ARBA00039074"/>
    </source>
</evidence>
<evidence type="ECO:0000256" key="9">
    <source>
        <dbReference type="ARBA" id="ARBA00040679"/>
    </source>
</evidence>
<evidence type="ECO:0000256" key="3">
    <source>
        <dbReference type="ARBA" id="ARBA00022679"/>
    </source>
</evidence>
<dbReference type="SUPFAM" id="SSF55729">
    <property type="entry name" value="Acyl-CoA N-acyltransferases (Nat)"/>
    <property type="match status" value="1"/>
</dbReference>
<evidence type="ECO:0000256" key="10">
    <source>
        <dbReference type="ARBA" id="ARBA00042933"/>
    </source>
</evidence>
<evidence type="ECO:0000256" key="2">
    <source>
        <dbReference type="ARBA" id="ARBA00009943"/>
    </source>
</evidence>
<comment type="catalytic activity">
    <reaction evidence="11">
        <text>beta-D-GlcNAc-(1-&gt;4)-Mur2Ac(oyl-L-Ala-D-isoglutaminyl-L-Lys-D-Ala-D-Ala)-di-trans,octa-cis-undecaprenyl diphosphate + glycyl-tRNA(Gly) = beta-D-GlcNAc-(1-&gt;4)-Mur2Ac(oyl-L-Ala-D-isoglutaminyl-L-Lys-(N(6)-Gly)-D-Ala-D-Ala)-di-trans,octa-cis-undecaprenyl diphosphate + tRNA(Gly) + H(+)</text>
        <dbReference type="Rhea" id="RHEA:30435"/>
        <dbReference type="Rhea" id="RHEA-COMP:9664"/>
        <dbReference type="Rhea" id="RHEA-COMP:9683"/>
        <dbReference type="ChEBI" id="CHEBI:15378"/>
        <dbReference type="ChEBI" id="CHEBI:62233"/>
        <dbReference type="ChEBI" id="CHEBI:62234"/>
        <dbReference type="ChEBI" id="CHEBI:78442"/>
        <dbReference type="ChEBI" id="CHEBI:78522"/>
        <dbReference type="EC" id="2.3.2.16"/>
    </reaction>
</comment>
<evidence type="ECO:0000259" key="12">
    <source>
        <dbReference type="PROSITE" id="PS51186"/>
    </source>
</evidence>
<evidence type="ECO:0000256" key="6">
    <source>
        <dbReference type="ARBA" id="ARBA00023315"/>
    </source>
</evidence>
<accession>A0ABS6JXX9</accession>
<dbReference type="Pfam" id="PF13480">
    <property type="entry name" value="Acetyltransf_6"/>
    <property type="match status" value="1"/>
</dbReference>
<dbReference type="EC" id="2.3.2.16" evidence="8"/>
<proteinExistence type="inferred from homology"/>
<gene>
    <name evidence="13" type="ORF">KS407_18745</name>
</gene>
<keyword evidence="5" id="KW-0573">Peptidoglycan synthesis</keyword>
<evidence type="ECO:0000256" key="5">
    <source>
        <dbReference type="ARBA" id="ARBA00022984"/>
    </source>
</evidence>
<keyword evidence="3" id="KW-0808">Transferase</keyword>
<name>A0ABS6JXX9_9BACI</name>
<dbReference type="EMBL" id="JAHQCR010000077">
    <property type="protein sequence ID" value="MBU9723459.1"/>
    <property type="molecule type" value="Genomic_DNA"/>
</dbReference>
<dbReference type="Gene3D" id="3.40.630.30">
    <property type="match status" value="1"/>
</dbReference>
<dbReference type="InterPro" id="IPR038740">
    <property type="entry name" value="BioF2-like_GNAT_dom"/>
</dbReference>
<evidence type="ECO:0000256" key="7">
    <source>
        <dbReference type="ARBA" id="ARBA00023316"/>
    </source>
</evidence>
<dbReference type="PROSITE" id="PS51186">
    <property type="entry name" value="GNAT"/>
    <property type="match status" value="1"/>
</dbReference>
<evidence type="ECO:0000313" key="13">
    <source>
        <dbReference type="EMBL" id="MBU9723459.1"/>
    </source>
</evidence>
<dbReference type="PROSITE" id="PS51191">
    <property type="entry name" value="FEMABX"/>
    <property type="match status" value="1"/>
</dbReference>